<feature type="compositionally biased region" description="Polar residues" evidence="1">
    <location>
        <begin position="145"/>
        <end position="160"/>
    </location>
</feature>
<feature type="region of interest" description="Disordered" evidence="1">
    <location>
        <begin position="213"/>
        <end position="253"/>
    </location>
</feature>
<protein>
    <recommendedName>
        <fullName evidence="4">ALMS motif domain-containing protein</fullName>
    </recommendedName>
</protein>
<evidence type="ECO:0000313" key="2">
    <source>
        <dbReference type="EMBL" id="CAJ1947761.1"/>
    </source>
</evidence>
<organism evidence="2 3">
    <name type="scientific">Cylindrotheca closterium</name>
    <dbReference type="NCBI Taxonomy" id="2856"/>
    <lineage>
        <taxon>Eukaryota</taxon>
        <taxon>Sar</taxon>
        <taxon>Stramenopiles</taxon>
        <taxon>Ochrophyta</taxon>
        <taxon>Bacillariophyta</taxon>
        <taxon>Bacillariophyceae</taxon>
        <taxon>Bacillariophycidae</taxon>
        <taxon>Bacillariales</taxon>
        <taxon>Bacillariaceae</taxon>
        <taxon>Cylindrotheca</taxon>
    </lineage>
</organism>
<feature type="region of interest" description="Disordered" evidence="1">
    <location>
        <begin position="446"/>
        <end position="481"/>
    </location>
</feature>
<feature type="compositionally biased region" description="Basic residues" evidence="1">
    <location>
        <begin position="76"/>
        <end position="90"/>
    </location>
</feature>
<feature type="compositionally biased region" description="Polar residues" evidence="1">
    <location>
        <begin position="217"/>
        <end position="234"/>
    </location>
</feature>
<feature type="compositionally biased region" description="Basic and acidic residues" evidence="1">
    <location>
        <begin position="355"/>
        <end position="366"/>
    </location>
</feature>
<feature type="region of interest" description="Disordered" evidence="1">
    <location>
        <begin position="115"/>
        <end position="166"/>
    </location>
</feature>
<evidence type="ECO:0000313" key="3">
    <source>
        <dbReference type="Proteomes" id="UP001295423"/>
    </source>
</evidence>
<keyword evidence="3" id="KW-1185">Reference proteome</keyword>
<feature type="region of interest" description="Disordered" evidence="1">
    <location>
        <begin position="341"/>
        <end position="366"/>
    </location>
</feature>
<feature type="region of interest" description="Disordered" evidence="1">
    <location>
        <begin position="181"/>
        <end position="201"/>
    </location>
</feature>
<dbReference type="EMBL" id="CAKOGP040001736">
    <property type="protein sequence ID" value="CAJ1947761.1"/>
    <property type="molecule type" value="Genomic_DNA"/>
</dbReference>
<feature type="compositionally biased region" description="Basic and acidic residues" evidence="1">
    <location>
        <begin position="125"/>
        <end position="138"/>
    </location>
</feature>
<sequence>MATQVYDSFSLFQAESLEWDAPFTGKHQYTSPQSPEETEIQQSHRKKSSVSNNKNPPCAESPRPATRRNREVSNSHGKKQIRRGRSKVRLLHRVKNERTLLQTNELLQQMLNLEESLKSKPKNHSPVDSKKREGKRVQGFEGSSPKGSTKNQPFPKQSGNGMIIPHPKKDHLIQKLEEMEQQFSTQGVQKQQQQRSDANDRTTLEEWKQSLMERVKQNASASPRRQSQNTTAKPVTTLIPATTPDEPSPRRPTVVMTRKLRHDRVNTDDDQASKTSLESYTLPVMTRPTMQPSSPTRRRTRSKLVVMNAQLRSAAPAPKTIRLQSKMVLPFKTTKLQEIVNASNRKQEETEEQETNMKKKAAQDDTSRGQVVDCAVQKSGSIQKFQELREKTDLKIARRTTSFRQSLTVSLDADGRHARQQKISKQGLQTMREARQKRLELLHQRQRDAQKAYLEQQQKRISKLSGGSSNTTIKVEIEKEN</sequence>
<name>A0AAD2FNV9_9STRA</name>
<dbReference type="AlphaFoldDB" id="A0AAD2FNV9"/>
<feature type="compositionally biased region" description="Polar residues" evidence="1">
    <location>
        <begin position="181"/>
        <end position="196"/>
    </location>
</feature>
<evidence type="ECO:0000256" key="1">
    <source>
        <dbReference type="SAM" id="MobiDB-lite"/>
    </source>
</evidence>
<proteinExistence type="predicted"/>
<reference evidence="2" key="1">
    <citation type="submission" date="2023-08" db="EMBL/GenBank/DDBJ databases">
        <authorList>
            <person name="Audoor S."/>
            <person name="Bilcke G."/>
        </authorList>
    </citation>
    <scope>NUCLEOTIDE SEQUENCE</scope>
</reference>
<comment type="caution">
    <text evidence="2">The sequence shown here is derived from an EMBL/GenBank/DDBJ whole genome shotgun (WGS) entry which is preliminary data.</text>
</comment>
<evidence type="ECO:0008006" key="4">
    <source>
        <dbReference type="Google" id="ProtNLM"/>
    </source>
</evidence>
<gene>
    <name evidence="2" type="ORF">CYCCA115_LOCUS11295</name>
</gene>
<feature type="region of interest" description="Disordered" evidence="1">
    <location>
        <begin position="23"/>
        <end position="90"/>
    </location>
</feature>
<accession>A0AAD2FNV9</accession>
<dbReference type="Proteomes" id="UP001295423">
    <property type="component" value="Unassembled WGS sequence"/>
</dbReference>